<gene>
    <name evidence="4" type="ORF">JN10_0281</name>
</gene>
<organism evidence="4 5">
    <name type="scientific">Altererythrobacter ishigakiensis</name>
    <dbReference type="NCBI Taxonomy" id="476157"/>
    <lineage>
        <taxon>Bacteria</taxon>
        <taxon>Pseudomonadati</taxon>
        <taxon>Pseudomonadota</taxon>
        <taxon>Alphaproteobacteria</taxon>
        <taxon>Sphingomonadales</taxon>
        <taxon>Erythrobacteraceae</taxon>
        <taxon>Altererythrobacter</taxon>
    </lineage>
</organism>
<dbReference type="Gene3D" id="3.10.290.10">
    <property type="entry name" value="RNA-binding S4 domain"/>
    <property type="match status" value="1"/>
</dbReference>
<dbReference type="InterPro" id="IPR002942">
    <property type="entry name" value="S4_RNA-bd"/>
</dbReference>
<feature type="domain" description="RNA-binding S4" evidence="3">
    <location>
        <begin position="1"/>
        <end position="64"/>
    </location>
</feature>
<keyword evidence="1" id="KW-0694">RNA-binding</keyword>
<dbReference type="SMART" id="SM00363">
    <property type="entry name" value="S4"/>
    <property type="match status" value="1"/>
</dbReference>
<evidence type="ECO:0000256" key="2">
    <source>
        <dbReference type="SAM" id="MobiDB-lite"/>
    </source>
</evidence>
<evidence type="ECO:0000259" key="3">
    <source>
        <dbReference type="SMART" id="SM00363"/>
    </source>
</evidence>
<keyword evidence="4" id="KW-0346">Stress response</keyword>
<sequence length="96" mass="10872">MRIDRLLVYLRFARTRSRASAMVEQGHMRCNGTHISKASEEVRAGDVLTFMMGSKVKIIEVLGLPDRRGPPGMARSHYRELDRGDKNAIASNKDRD</sequence>
<comment type="caution">
    <text evidence="4">The sequence shown here is derived from an EMBL/GenBank/DDBJ whole genome shotgun (WGS) entry which is preliminary data.</text>
</comment>
<evidence type="ECO:0000256" key="1">
    <source>
        <dbReference type="PROSITE-ProRule" id="PRU00182"/>
    </source>
</evidence>
<feature type="compositionally biased region" description="Basic and acidic residues" evidence="2">
    <location>
        <begin position="77"/>
        <end position="96"/>
    </location>
</feature>
<dbReference type="GO" id="GO:0003723">
    <property type="term" value="F:RNA binding"/>
    <property type="evidence" value="ECO:0007669"/>
    <property type="project" value="UniProtKB-KW"/>
</dbReference>
<proteinExistence type="predicted"/>
<keyword evidence="5" id="KW-1185">Reference proteome</keyword>
<evidence type="ECO:0000313" key="5">
    <source>
        <dbReference type="Proteomes" id="UP000320547"/>
    </source>
</evidence>
<dbReference type="InterPro" id="IPR036986">
    <property type="entry name" value="S4_RNA-bd_sf"/>
</dbReference>
<dbReference type="CDD" id="cd00165">
    <property type="entry name" value="S4"/>
    <property type="match status" value="1"/>
</dbReference>
<evidence type="ECO:0000313" key="4">
    <source>
        <dbReference type="EMBL" id="TWJ08666.1"/>
    </source>
</evidence>
<accession>A0A562USS6</accession>
<feature type="region of interest" description="Disordered" evidence="2">
    <location>
        <begin position="68"/>
        <end position="96"/>
    </location>
</feature>
<dbReference type="EMBL" id="VLLK01000001">
    <property type="protein sequence ID" value="TWJ08666.1"/>
    <property type="molecule type" value="Genomic_DNA"/>
</dbReference>
<name>A0A562USS6_9SPHN</name>
<dbReference type="PROSITE" id="PS50889">
    <property type="entry name" value="S4"/>
    <property type="match status" value="1"/>
</dbReference>
<dbReference type="Pfam" id="PF01479">
    <property type="entry name" value="S4"/>
    <property type="match status" value="1"/>
</dbReference>
<reference evidence="4 5" key="1">
    <citation type="submission" date="2019-07" db="EMBL/GenBank/DDBJ databases">
        <title>Genomic Encyclopedia of Archaeal and Bacterial Type Strains, Phase II (KMG-II): from individual species to whole genera.</title>
        <authorList>
            <person name="Goeker M."/>
        </authorList>
    </citation>
    <scope>NUCLEOTIDE SEQUENCE [LARGE SCALE GENOMIC DNA]</scope>
    <source>
        <strain evidence="4 5">ATCC BAA-2084</strain>
    </source>
</reference>
<dbReference type="SUPFAM" id="SSF55174">
    <property type="entry name" value="Alpha-L RNA-binding motif"/>
    <property type="match status" value="1"/>
</dbReference>
<protein>
    <submittedName>
        <fullName evidence="4">Ribosome-associated heat shock protein Hsp15</fullName>
    </submittedName>
</protein>
<dbReference type="Proteomes" id="UP000320547">
    <property type="component" value="Unassembled WGS sequence"/>
</dbReference>
<dbReference type="OrthoDB" id="9797176at2"/>
<dbReference type="AlphaFoldDB" id="A0A562USS6"/>
<dbReference type="STRING" id="476157.GCA_001663155_00462"/>